<reference evidence="2" key="1">
    <citation type="submission" date="2022-05" db="EMBL/GenBank/DDBJ databases">
        <title>The Musa troglodytarum L. genome provides insights into the mechanism of non-climacteric behaviour and enrichment of carotenoids.</title>
        <authorList>
            <person name="Wang J."/>
        </authorList>
    </citation>
    <scope>NUCLEOTIDE SEQUENCE</scope>
    <source>
        <tissue evidence="2">Leaf</tissue>
    </source>
</reference>
<gene>
    <name evidence="2" type="ORF">MUK42_23197</name>
</gene>
<feature type="region of interest" description="Disordered" evidence="1">
    <location>
        <begin position="1"/>
        <end position="113"/>
    </location>
</feature>
<evidence type="ECO:0000256" key="1">
    <source>
        <dbReference type="SAM" id="MobiDB-lite"/>
    </source>
</evidence>
<protein>
    <submittedName>
        <fullName evidence="2">Uncharacterized protein</fullName>
    </submittedName>
</protein>
<feature type="compositionally biased region" description="Basic and acidic residues" evidence="1">
    <location>
        <begin position="59"/>
        <end position="73"/>
    </location>
</feature>
<keyword evidence="3" id="KW-1185">Reference proteome</keyword>
<dbReference type="AlphaFoldDB" id="A0A9E7GAE0"/>
<organism evidence="2 3">
    <name type="scientific">Musa troglodytarum</name>
    <name type="common">fe'i banana</name>
    <dbReference type="NCBI Taxonomy" id="320322"/>
    <lineage>
        <taxon>Eukaryota</taxon>
        <taxon>Viridiplantae</taxon>
        <taxon>Streptophyta</taxon>
        <taxon>Embryophyta</taxon>
        <taxon>Tracheophyta</taxon>
        <taxon>Spermatophyta</taxon>
        <taxon>Magnoliopsida</taxon>
        <taxon>Liliopsida</taxon>
        <taxon>Zingiberales</taxon>
        <taxon>Musaceae</taxon>
        <taxon>Musa</taxon>
    </lineage>
</organism>
<dbReference type="Proteomes" id="UP001055439">
    <property type="component" value="Chromosome 6"/>
</dbReference>
<accession>A0A9E7GAE0</accession>
<evidence type="ECO:0000313" key="2">
    <source>
        <dbReference type="EMBL" id="URE08742.1"/>
    </source>
</evidence>
<feature type="compositionally biased region" description="Low complexity" evidence="1">
    <location>
        <begin position="246"/>
        <end position="268"/>
    </location>
</feature>
<evidence type="ECO:0000313" key="3">
    <source>
        <dbReference type="Proteomes" id="UP001055439"/>
    </source>
</evidence>
<proteinExistence type="predicted"/>
<dbReference type="PANTHER" id="PTHR34193">
    <property type="entry name" value="OS11G0199801 PROTEIN"/>
    <property type="match status" value="1"/>
</dbReference>
<name>A0A9E7GAE0_9LILI</name>
<sequence>MIAHRQRREFSTGDQFSFANPTHGASDGQTMERATVAAGTKAKLGPWTRRASLNLPGYGKRDGDEDFRWLPKEDGDDSGTPSPPLWKNVGLPAARSADSSPAHMHHHGTQAFPTSRAEEIARYRQEMLDLVRDMPEPAYELSLRDMVEAPRVAKTVQEMIEKRRTEAKDQGKEKRRLLRKESMETGGVFLKMFVPISMRGGRRKSFGGSNTCSKVSPRPVSAEAEKAGLEVTEGEWWEKELGGRGSSSNSSSSSKSSSGSSRSSTSRSGSRKMNGCYPFFLTNKSRSKEI</sequence>
<dbReference type="PANTHER" id="PTHR34193:SF18">
    <property type="entry name" value="OS11G0199801 PROTEIN"/>
    <property type="match status" value="1"/>
</dbReference>
<dbReference type="OrthoDB" id="776574at2759"/>
<feature type="region of interest" description="Disordered" evidence="1">
    <location>
        <begin position="200"/>
        <end position="290"/>
    </location>
</feature>
<dbReference type="EMBL" id="CP097508">
    <property type="protein sequence ID" value="URE08742.1"/>
    <property type="molecule type" value="Genomic_DNA"/>
</dbReference>